<keyword evidence="3" id="KW-1185">Reference proteome</keyword>
<dbReference type="Gene3D" id="3.60.60.10">
    <property type="entry name" value="Penicillin V Acylase, Chain A"/>
    <property type="match status" value="1"/>
</dbReference>
<dbReference type="InterPro" id="IPR047801">
    <property type="entry name" value="Peptidase_C45"/>
</dbReference>
<evidence type="ECO:0000313" key="2">
    <source>
        <dbReference type="EMBL" id="MBP1924538.1"/>
    </source>
</evidence>
<dbReference type="PANTHER" id="PTHR34180:SF1">
    <property type="entry name" value="BETA-ALANYL-DOPAMINE_CARCININE HYDROLASE"/>
    <property type="match status" value="1"/>
</dbReference>
<feature type="domain" description="Peptidase C45 hydrolase" evidence="1">
    <location>
        <begin position="103"/>
        <end position="332"/>
    </location>
</feature>
<comment type="caution">
    <text evidence="2">The sequence shown here is derived from an EMBL/GenBank/DDBJ whole genome shotgun (WGS) entry which is preliminary data.</text>
</comment>
<dbReference type="SUPFAM" id="SSF56235">
    <property type="entry name" value="N-terminal nucleophile aminohydrolases (Ntn hydrolases)"/>
    <property type="match status" value="1"/>
</dbReference>
<dbReference type="InterPro" id="IPR047794">
    <property type="entry name" value="C45_proenzyme-like"/>
</dbReference>
<accession>A0ABS4GA24</accession>
<keyword evidence="2" id="KW-0378">Hydrolase</keyword>
<name>A0ABS4GA24_9FIRM</name>
<proteinExistence type="predicted"/>
<protein>
    <submittedName>
        <fullName evidence="2">Choloylglycine hydrolase</fullName>
    </submittedName>
</protein>
<dbReference type="EMBL" id="JAGGKS010000001">
    <property type="protein sequence ID" value="MBP1924538.1"/>
    <property type="molecule type" value="Genomic_DNA"/>
</dbReference>
<dbReference type="NCBIfam" id="NF040521">
    <property type="entry name" value="C45_proenzyme"/>
    <property type="match status" value="1"/>
</dbReference>
<gene>
    <name evidence="2" type="ORF">J2Z76_000391</name>
</gene>
<dbReference type="GO" id="GO:0016787">
    <property type="term" value="F:hydrolase activity"/>
    <property type="evidence" value="ECO:0007669"/>
    <property type="project" value="UniProtKB-KW"/>
</dbReference>
<dbReference type="RefSeq" id="WP_209510290.1">
    <property type="nucleotide sequence ID" value="NZ_JAGGKS010000001.1"/>
</dbReference>
<dbReference type="InterPro" id="IPR005079">
    <property type="entry name" value="Peptidase_C45_hydrolase"/>
</dbReference>
<evidence type="ECO:0000259" key="1">
    <source>
        <dbReference type="Pfam" id="PF03417"/>
    </source>
</evidence>
<organism evidence="2 3">
    <name type="scientific">Sedimentibacter acidaminivorans</name>
    <dbReference type="NCBI Taxonomy" id="913099"/>
    <lineage>
        <taxon>Bacteria</taxon>
        <taxon>Bacillati</taxon>
        <taxon>Bacillota</taxon>
        <taxon>Tissierellia</taxon>
        <taxon>Sedimentibacter</taxon>
    </lineage>
</organism>
<evidence type="ECO:0000313" key="3">
    <source>
        <dbReference type="Proteomes" id="UP001519342"/>
    </source>
</evidence>
<dbReference type="Proteomes" id="UP001519342">
    <property type="component" value="Unassembled WGS sequence"/>
</dbReference>
<sequence>MDKLVARYKVLNGDSYEIGKNEGEAMSKFPKGLNAFTNGAKLFSKAEKKDMTNLFQTYCPGLNEEIEGFADAVKIDKFNILYYALTYLKPACSQFALLPEMTSDGHILVARSYEFSHETEEMLLLKTKVSNKYAHLGTGILQFGRTEGINEHGLAVSQTSAGFPVGNFGQMRKPAITGLQFWAVIRALLENCKSVNEALDYVKDMPIAYNINLLLADKAGNAALFETLDGRKSFKFIDANTERKYIYSTNHIHIDELSCIEPMAMHNSVHRYKSIEKFITNKKLNRVQIQEFLGKKYPEGLCCYYYDEFFGTIKSIVIDVTLGELDICWSGNTSKGWKTFKVSEDHSDMEWQVDLISETAPENFFKMIKQ</sequence>
<dbReference type="PANTHER" id="PTHR34180">
    <property type="entry name" value="PEPTIDASE C45"/>
    <property type="match status" value="1"/>
</dbReference>
<reference evidence="2 3" key="1">
    <citation type="submission" date="2021-03" db="EMBL/GenBank/DDBJ databases">
        <title>Genomic Encyclopedia of Type Strains, Phase IV (KMG-IV): sequencing the most valuable type-strain genomes for metagenomic binning, comparative biology and taxonomic classification.</title>
        <authorList>
            <person name="Goeker M."/>
        </authorList>
    </citation>
    <scope>NUCLEOTIDE SEQUENCE [LARGE SCALE GENOMIC DNA]</scope>
    <source>
        <strain evidence="2 3">DSM 24004</strain>
    </source>
</reference>
<dbReference type="InterPro" id="IPR029055">
    <property type="entry name" value="Ntn_hydrolases_N"/>
</dbReference>
<dbReference type="Pfam" id="PF03417">
    <property type="entry name" value="AAT"/>
    <property type="match status" value="1"/>
</dbReference>